<keyword evidence="2" id="KW-1185">Reference proteome</keyword>
<reference evidence="1 2" key="1">
    <citation type="submission" date="2024-09" db="EMBL/GenBank/DDBJ databases">
        <title>Genome sequencing and assembly of Phytophthora oleae, isolate VK10A, causative agent of rot of olive drupes.</title>
        <authorList>
            <person name="Conti Taguali S."/>
            <person name="Riolo M."/>
            <person name="La Spada F."/>
            <person name="Cacciola S.O."/>
            <person name="Dionisio G."/>
        </authorList>
    </citation>
    <scope>NUCLEOTIDE SEQUENCE [LARGE SCALE GENOMIC DNA]</scope>
    <source>
        <strain evidence="1 2">VK10A</strain>
    </source>
</reference>
<proteinExistence type="predicted"/>
<accession>A0ABD3FEP5</accession>
<comment type="caution">
    <text evidence="1">The sequence shown here is derived from an EMBL/GenBank/DDBJ whole genome shotgun (WGS) entry which is preliminary data.</text>
</comment>
<evidence type="ECO:0000313" key="2">
    <source>
        <dbReference type="Proteomes" id="UP001632037"/>
    </source>
</evidence>
<name>A0ABD3FEP5_9STRA</name>
<protein>
    <submittedName>
        <fullName evidence="1">Uncharacterized protein</fullName>
    </submittedName>
</protein>
<evidence type="ECO:0000313" key="1">
    <source>
        <dbReference type="EMBL" id="KAL3664784.1"/>
    </source>
</evidence>
<sequence length="61" mass="7360">MRTSYLPRRLRLQRNRDDVRVNSTYFFQVFLAENLDKRLLLLFQCGGDKYIYDLAVPAQFD</sequence>
<gene>
    <name evidence="1" type="ORF">V7S43_009964</name>
</gene>
<organism evidence="1 2">
    <name type="scientific">Phytophthora oleae</name>
    <dbReference type="NCBI Taxonomy" id="2107226"/>
    <lineage>
        <taxon>Eukaryota</taxon>
        <taxon>Sar</taxon>
        <taxon>Stramenopiles</taxon>
        <taxon>Oomycota</taxon>
        <taxon>Peronosporomycetes</taxon>
        <taxon>Peronosporales</taxon>
        <taxon>Peronosporaceae</taxon>
        <taxon>Phytophthora</taxon>
    </lineage>
</organism>
<dbReference type="Proteomes" id="UP001632037">
    <property type="component" value="Unassembled WGS sequence"/>
</dbReference>
<dbReference type="EMBL" id="JBIMZQ010000022">
    <property type="protein sequence ID" value="KAL3664784.1"/>
    <property type="molecule type" value="Genomic_DNA"/>
</dbReference>
<dbReference type="AlphaFoldDB" id="A0ABD3FEP5"/>